<gene>
    <name evidence="5" type="ORF">AB5I84_13350</name>
</gene>
<organism evidence="5 6">
    <name type="scientific">Isoalcanivorax beigongshangi</name>
    <dbReference type="NCBI Taxonomy" id="3238810"/>
    <lineage>
        <taxon>Bacteria</taxon>
        <taxon>Pseudomonadati</taxon>
        <taxon>Pseudomonadota</taxon>
        <taxon>Gammaproteobacteria</taxon>
        <taxon>Oceanospirillales</taxon>
        <taxon>Alcanivoracaceae</taxon>
        <taxon>Isoalcanivorax</taxon>
    </lineage>
</organism>
<sequence>MNSNSNGHQVYVTGGQQLQNSLLTEFLSKQDVHAISIRNIQDLTPAHLAQAEQALVLVDYNTVDINDTISHLLSIDPTVDADLFIAVFNVDDEGSLSRLAGLPMVNGGFLHDCPQDLLLRGIRAMFEGELWLPRKVLQQYLMRSRAFNKTFSRSEVALTEREVEVLKVMATGAKNSDIAETLNLSPHTIKTHIYNIFKKINASNRLQAVNWAQENL</sequence>
<dbReference type="Proteomes" id="UP001562065">
    <property type="component" value="Unassembled WGS sequence"/>
</dbReference>
<keyword evidence="6" id="KW-1185">Reference proteome</keyword>
<dbReference type="InterPro" id="IPR036388">
    <property type="entry name" value="WH-like_DNA-bd_sf"/>
</dbReference>
<dbReference type="InterPro" id="IPR016032">
    <property type="entry name" value="Sig_transdc_resp-reg_C-effctor"/>
</dbReference>
<dbReference type="EMBL" id="JBGCUO010000003">
    <property type="protein sequence ID" value="MEY1663143.1"/>
    <property type="molecule type" value="Genomic_DNA"/>
</dbReference>
<evidence type="ECO:0000256" key="1">
    <source>
        <dbReference type="ARBA" id="ARBA00023015"/>
    </source>
</evidence>
<dbReference type="PROSITE" id="PS50043">
    <property type="entry name" value="HTH_LUXR_2"/>
    <property type="match status" value="1"/>
</dbReference>
<evidence type="ECO:0000313" key="5">
    <source>
        <dbReference type="EMBL" id="MEY1663143.1"/>
    </source>
</evidence>
<name>A0ABV4AK05_9GAMM</name>
<proteinExistence type="predicted"/>
<dbReference type="RefSeq" id="WP_369456416.1">
    <property type="nucleotide sequence ID" value="NZ_JBGCUO010000003.1"/>
</dbReference>
<dbReference type="PROSITE" id="PS00622">
    <property type="entry name" value="HTH_LUXR_1"/>
    <property type="match status" value="1"/>
</dbReference>
<dbReference type="Gene3D" id="1.10.10.10">
    <property type="entry name" value="Winged helix-like DNA-binding domain superfamily/Winged helix DNA-binding domain"/>
    <property type="match status" value="1"/>
</dbReference>
<keyword evidence="2" id="KW-0238">DNA-binding</keyword>
<dbReference type="SMART" id="SM00421">
    <property type="entry name" value="HTH_LUXR"/>
    <property type="match status" value="1"/>
</dbReference>
<evidence type="ECO:0000256" key="3">
    <source>
        <dbReference type="ARBA" id="ARBA00023163"/>
    </source>
</evidence>
<dbReference type="PANTHER" id="PTHR44688:SF16">
    <property type="entry name" value="DNA-BINDING TRANSCRIPTIONAL ACTIVATOR DEVR_DOSR"/>
    <property type="match status" value="1"/>
</dbReference>
<dbReference type="CDD" id="cd06170">
    <property type="entry name" value="LuxR_C_like"/>
    <property type="match status" value="1"/>
</dbReference>
<comment type="caution">
    <text evidence="5">The sequence shown here is derived from an EMBL/GenBank/DDBJ whole genome shotgun (WGS) entry which is preliminary data.</text>
</comment>
<feature type="domain" description="HTH luxR-type" evidence="4">
    <location>
        <begin position="151"/>
        <end position="216"/>
    </location>
</feature>
<dbReference type="Pfam" id="PF00196">
    <property type="entry name" value="GerE"/>
    <property type="match status" value="1"/>
</dbReference>
<reference evidence="5 6" key="1">
    <citation type="submission" date="2024-07" db="EMBL/GenBank/DDBJ databases">
        <authorList>
            <person name="Ren Q."/>
        </authorList>
    </citation>
    <scope>NUCLEOTIDE SEQUENCE [LARGE SCALE GENOMIC DNA]</scope>
    <source>
        <strain evidence="5 6">REN37</strain>
    </source>
</reference>
<evidence type="ECO:0000259" key="4">
    <source>
        <dbReference type="PROSITE" id="PS50043"/>
    </source>
</evidence>
<evidence type="ECO:0000256" key="2">
    <source>
        <dbReference type="ARBA" id="ARBA00023125"/>
    </source>
</evidence>
<dbReference type="InterPro" id="IPR000792">
    <property type="entry name" value="Tscrpt_reg_LuxR_C"/>
</dbReference>
<dbReference type="Gene3D" id="3.40.50.2300">
    <property type="match status" value="1"/>
</dbReference>
<evidence type="ECO:0000313" key="6">
    <source>
        <dbReference type="Proteomes" id="UP001562065"/>
    </source>
</evidence>
<protein>
    <submittedName>
        <fullName evidence="5">LuxR C-terminal-related transcriptional regulator</fullName>
    </submittedName>
</protein>
<dbReference type="PRINTS" id="PR00038">
    <property type="entry name" value="HTHLUXR"/>
</dbReference>
<keyword evidence="1" id="KW-0805">Transcription regulation</keyword>
<dbReference type="PANTHER" id="PTHR44688">
    <property type="entry name" value="DNA-BINDING TRANSCRIPTIONAL ACTIVATOR DEVR_DOSR"/>
    <property type="match status" value="1"/>
</dbReference>
<keyword evidence="3" id="KW-0804">Transcription</keyword>
<accession>A0ABV4AK05</accession>
<dbReference type="SUPFAM" id="SSF46894">
    <property type="entry name" value="C-terminal effector domain of the bipartite response regulators"/>
    <property type="match status" value="1"/>
</dbReference>